<feature type="region of interest" description="Disordered" evidence="1">
    <location>
        <begin position="371"/>
        <end position="401"/>
    </location>
</feature>
<protein>
    <submittedName>
        <fullName evidence="4">PQQ-dependent sugar dehydrogenase</fullName>
    </submittedName>
</protein>
<accession>A0AAU7GD10</accession>
<dbReference type="Gene3D" id="2.120.10.30">
    <property type="entry name" value="TolB, C-terminal domain"/>
    <property type="match status" value="1"/>
</dbReference>
<dbReference type="AlphaFoldDB" id="A0AAU7GD10"/>
<dbReference type="InterPro" id="IPR011041">
    <property type="entry name" value="Quinoprot_gluc/sorb_DH_b-prop"/>
</dbReference>
<dbReference type="RefSeq" id="WP_348788719.1">
    <property type="nucleotide sequence ID" value="NZ_CP157390.1"/>
</dbReference>
<feature type="region of interest" description="Disordered" evidence="1">
    <location>
        <begin position="38"/>
        <end position="60"/>
    </location>
</feature>
<evidence type="ECO:0000259" key="3">
    <source>
        <dbReference type="Pfam" id="PF07995"/>
    </source>
</evidence>
<feature type="compositionally biased region" description="Basic and acidic residues" evidence="1">
    <location>
        <begin position="375"/>
        <end position="387"/>
    </location>
</feature>
<feature type="signal peptide" evidence="2">
    <location>
        <begin position="1"/>
        <end position="32"/>
    </location>
</feature>
<name>A0AAU7GD10_9MICO</name>
<dbReference type="Pfam" id="PF07995">
    <property type="entry name" value="GSDH"/>
    <property type="match status" value="1"/>
</dbReference>
<keyword evidence="2" id="KW-0732">Signal</keyword>
<dbReference type="PANTHER" id="PTHR19328">
    <property type="entry name" value="HEDGEHOG-INTERACTING PROTEIN"/>
    <property type="match status" value="1"/>
</dbReference>
<proteinExistence type="predicted"/>
<dbReference type="InterPro" id="IPR011042">
    <property type="entry name" value="6-blade_b-propeller_TolB-like"/>
</dbReference>
<gene>
    <name evidence="4" type="ORF">AAME72_02810</name>
</gene>
<organism evidence="4">
    <name type="scientific">Leifsonia sp. NPDC080035</name>
    <dbReference type="NCBI Taxonomy" id="3143936"/>
    <lineage>
        <taxon>Bacteria</taxon>
        <taxon>Bacillati</taxon>
        <taxon>Actinomycetota</taxon>
        <taxon>Actinomycetes</taxon>
        <taxon>Micrococcales</taxon>
        <taxon>Microbacteriaceae</taxon>
        <taxon>Leifsonia</taxon>
    </lineage>
</organism>
<feature type="chain" id="PRO_5043907720" evidence="2">
    <location>
        <begin position="33"/>
        <end position="401"/>
    </location>
</feature>
<dbReference type="SUPFAM" id="SSF50952">
    <property type="entry name" value="Soluble quinoprotein glucose dehydrogenase"/>
    <property type="match status" value="1"/>
</dbReference>
<feature type="domain" description="Glucose/Sorbosone dehydrogenase" evidence="3">
    <location>
        <begin position="80"/>
        <end position="376"/>
    </location>
</feature>
<reference evidence="4" key="1">
    <citation type="submission" date="2024-05" db="EMBL/GenBank/DDBJ databases">
        <title>The Natural Products Discovery Center: Release of the First 8490 Sequenced Strains for Exploring Actinobacteria Biosynthetic Diversity.</title>
        <authorList>
            <person name="Kalkreuter E."/>
            <person name="Kautsar S.A."/>
            <person name="Yang D."/>
            <person name="Bader C.D."/>
            <person name="Teijaro C.N."/>
            <person name="Fluegel L."/>
            <person name="Davis C.M."/>
            <person name="Simpson J.R."/>
            <person name="Lauterbach L."/>
            <person name="Steele A.D."/>
            <person name="Gui C."/>
            <person name="Meng S."/>
            <person name="Li G."/>
            <person name="Viehrig K."/>
            <person name="Ye F."/>
            <person name="Su P."/>
            <person name="Kiefer A.F."/>
            <person name="Nichols A."/>
            <person name="Cepeda A.J."/>
            <person name="Yan W."/>
            <person name="Fan B."/>
            <person name="Jiang Y."/>
            <person name="Adhikari A."/>
            <person name="Zheng C.-J."/>
            <person name="Schuster L."/>
            <person name="Cowan T.M."/>
            <person name="Smanski M.J."/>
            <person name="Chevrette M.G."/>
            <person name="de Carvalho L.P.S."/>
            <person name="Shen B."/>
        </authorList>
    </citation>
    <scope>NUCLEOTIDE SEQUENCE</scope>
    <source>
        <strain evidence="4">NPDC080035</strain>
    </source>
</reference>
<dbReference type="PANTHER" id="PTHR19328:SF13">
    <property type="entry name" value="HIPL1 PROTEIN"/>
    <property type="match status" value="1"/>
</dbReference>
<dbReference type="EMBL" id="CP157390">
    <property type="protein sequence ID" value="XBM48797.1"/>
    <property type="molecule type" value="Genomic_DNA"/>
</dbReference>
<sequence length="401" mass="41915">MTPDPSVVRGGGAVSRSPSAVVLALAAAVALAGCSAPAPTPTATATHTARPTPRPTATSPAVAAIPWQPSGETTVLETGLDAPWSVVPLPSGSALISLRDDGRVLERLPQGGTREAGTVPGVEHTGEGGLLGLAVQPVASPPYLYAYETTADDNRVVRMRLTGVPGSYALGAPEPVLAGIPRASNHDGGRIAFGPDGMLYITAGDASERSNAQDLESLGGKILRVTPEGKIPAGNPFPRSPVWSYGHRNPQGIGWDSHGTMWASEFGQDTWDELNIIEPGANYGWPEVEGVANDPAYRDPVAQWPTDEASPSGLAVVGDTIFLAALRGQRLWTAWSTGGAAPVTVRPFFVDEFGRLRDVVGRGDRLWLLTNNTDGRGDPRDGDDRLIEAPLVPAQDTRSPG</sequence>
<evidence type="ECO:0000313" key="4">
    <source>
        <dbReference type="EMBL" id="XBM48797.1"/>
    </source>
</evidence>
<dbReference type="InterPro" id="IPR012938">
    <property type="entry name" value="Glc/Sorbosone_DH"/>
</dbReference>
<evidence type="ECO:0000256" key="1">
    <source>
        <dbReference type="SAM" id="MobiDB-lite"/>
    </source>
</evidence>
<evidence type="ECO:0000256" key="2">
    <source>
        <dbReference type="SAM" id="SignalP"/>
    </source>
</evidence>